<evidence type="ECO:0000313" key="3">
    <source>
        <dbReference type="EMBL" id="CAF1082976.1"/>
    </source>
</evidence>
<keyword evidence="2" id="KW-1133">Transmembrane helix</keyword>
<evidence type="ECO:0000313" key="7">
    <source>
        <dbReference type="Proteomes" id="UP000663829"/>
    </source>
</evidence>
<evidence type="ECO:0000256" key="2">
    <source>
        <dbReference type="SAM" id="Phobius"/>
    </source>
</evidence>
<dbReference type="EMBL" id="CAJOBA010009193">
    <property type="protein sequence ID" value="CAF3845700.1"/>
    <property type="molecule type" value="Genomic_DNA"/>
</dbReference>
<accession>A0A815A8Q3</accession>
<proteinExistence type="predicted"/>
<keyword evidence="2" id="KW-0472">Membrane</keyword>
<feature type="region of interest" description="Disordered" evidence="1">
    <location>
        <begin position="1"/>
        <end position="21"/>
    </location>
</feature>
<evidence type="ECO:0000256" key="1">
    <source>
        <dbReference type="SAM" id="MobiDB-lite"/>
    </source>
</evidence>
<keyword evidence="7" id="KW-1185">Reference proteome</keyword>
<feature type="transmembrane region" description="Helical" evidence="2">
    <location>
        <begin position="359"/>
        <end position="385"/>
    </location>
</feature>
<name>A0A815A8Q3_9BILA</name>
<sequence length="617" mass="70113">MAASNSKKRVIRQEPGYRKNEPYFTQVDSVLPSEYDPKNRSGLSNHDNQVIHSADSLPSSRQIVVVRNPKNPNINLPVRADFGDLIRPNSATLPVSQQQTPQKTVYVIRRPIPPNPAQPPPPQSNVTRSHNPANIVIVDQTQGRSRGRSPSPVLEQPPVKVETPVPPAEENIDTTEANRSLNVHFRRPSTPYARVDDKIPKETPRKKVSLRKVKNTTVQVSPPSSPVDNKTQIKQQKVTFVDDDETISDNVKSIVLVNPEKQSIAVIENPYVNGVSIREKRKTNIHDETQTENHRHSLISHETIKVHKQTCMQVATACCSRRICLIIVLCLILALIALAGLAVSLYFLFTDTTDFTSEIVGVAVSGVLFIVAMCVMYIILACVGVREGYFLTNRKYVGGTAYALIPPTHPNASRYVPEEYWKMVEDSYRNNLAYHPDAHFHQRHQQKTPASYVSNVDSTEVRRKQQETQYYQDHRLHHPQHVQLNPSVQYHQPQQVELNPSVQYHQPQQVELNPSVQHHQPQQVQPNPSVQVELNPSVREQQQIELNPRVQRQKDKNFIIEMPEKLLTGRKISPRSRERSLKKVVTDIGYIVDDAKKRYNGDVPNKVIVQVDKKTQQ</sequence>
<feature type="compositionally biased region" description="Polar residues" evidence="1">
    <location>
        <begin position="447"/>
        <end position="458"/>
    </location>
</feature>
<feature type="compositionally biased region" description="Basic residues" evidence="1">
    <location>
        <begin position="1"/>
        <end position="10"/>
    </location>
</feature>
<evidence type="ECO:0000313" key="5">
    <source>
        <dbReference type="EMBL" id="CAF3845700.1"/>
    </source>
</evidence>
<dbReference type="OrthoDB" id="10071197at2759"/>
<dbReference type="Proteomes" id="UP000682733">
    <property type="component" value="Unassembled WGS sequence"/>
</dbReference>
<evidence type="ECO:0000313" key="4">
    <source>
        <dbReference type="EMBL" id="CAF1252675.1"/>
    </source>
</evidence>
<feature type="region of interest" description="Disordered" evidence="1">
    <location>
        <begin position="110"/>
        <end position="170"/>
    </location>
</feature>
<evidence type="ECO:0000313" key="6">
    <source>
        <dbReference type="EMBL" id="CAF4022997.1"/>
    </source>
</evidence>
<gene>
    <name evidence="4" type="ORF">GPM918_LOCUS26209</name>
    <name evidence="3" type="ORF">OVA965_LOCUS18454</name>
    <name evidence="6" type="ORF">SRO942_LOCUS26318</name>
    <name evidence="5" type="ORF">TMI583_LOCUS18466</name>
</gene>
<feature type="transmembrane region" description="Helical" evidence="2">
    <location>
        <begin position="323"/>
        <end position="347"/>
    </location>
</feature>
<dbReference type="AlphaFoldDB" id="A0A815A8Q3"/>
<reference evidence="4" key="1">
    <citation type="submission" date="2021-02" db="EMBL/GenBank/DDBJ databases">
        <authorList>
            <person name="Nowell W R."/>
        </authorList>
    </citation>
    <scope>NUCLEOTIDE SEQUENCE</scope>
</reference>
<feature type="compositionally biased region" description="Pro residues" evidence="1">
    <location>
        <begin position="111"/>
        <end position="123"/>
    </location>
</feature>
<feature type="compositionally biased region" description="Basic and acidic residues" evidence="1">
    <location>
        <begin position="11"/>
        <end position="21"/>
    </location>
</feature>
<dbReference type="Proteomes" id="UP000681722">
    <property type="component" value="Unassembled WGS sequence"/>
</dbReference>
<organism evidence="4 7">
    <name type="scientific">Didymodactylos carnosus</name>
    <dbReference type="NCBI Taxonomy" id="1234261"/>
    <lineage>
        <taxon>Eukaryota</taxon>
        <taxon>Metazoa</taxon>
        <taxon>Spiralia</taxon>
        <taxon>Gnathifera</taxon>
        <taxon>Rotifera</taxon>
        <taxon>Eurotatoria</taxon>
        <taxon>Bdelloidea</taxon>
        <taxon>Philodinida</taxon>
        <taxon>Philodinidae</taxon>
        <taxon>Didymodactylos</taxon>
    </lineage>
</organism>
<feature type="region of interest" description="Disordered" evidence="1">
    <location>
        <begin position="440"/>
        <end position="464"/>
    </location>
</feature>
<keyword evidence="2" id="KW-0812">Transmembrane</keyword>
<dbReference type="Proteomes" id="UP000677228">
    <property type="component" value="Unassembled WGS sequence"/>
</dbReference>
<dbReference type="EMBL" id="CAJNOQ010010467">
    <property type="protein sequence ID" value="CAF1252675.1"/>
    <property type="molecule type" value="Genomic_DNA"/>
</dbReference>
<dbReference type="EMBL" id="CAJNOK010009177">
    <property type="protein sequence ID" value="CAF1082976.1"/>
    <property type="molecule type" value="Genomic_DNA"/>
</dbReference>
<protein>
    <submittedName>
        <fullName evidence="4">Uncharacterized protein</fullName>
    </submittedName>
</protein>
<comment type="caution">
    <text evidence="4">The sequence shown here is derived from an EMBL/GenBank/DDBJ whole genome shotgun (WGS) entry which is preliminary data.</text>
</comment>
<dbReference type="EMBL" id="CAJOBC010015203">
    <property type="protein sequence ID" value="CAF4022997.1"/>
    <property type="molecule type" value="Genomic_DNA"/>
</dbReference>
<dbReference type="Proteomes" id="UP000663829">
    <property type="component" value="Unassembled WGS sequence"/>
</dbReference>